<dbReference type="SUPFAM" id="SSF54909">
    <property type="entry name" value="Dimeric alpha+beta barrel"/>
    <property type="match status" value="1"/>
</dbReference>
<evidence type="ECO:0000259" key="1">
    <source>
        <dbReference type="Pfam" id="PF03992"/>
    </source>
</evidence>
<protein>
    <recommendedName>
        <fullName evidence="1">ABM domain-containing protein</fullName>
    </recommendedName>
</protein>
<dbReference type="RefSeq" id="XP_018656232.1">
    <property type="nucleotide sequence ID" value="XM_018810546.1"/>
</dbReference>
<accession>A0A0W7V9V6</accession>
<proteinExistence type="predicted"/>
<name>A0A0W7V9V6_9HYPO</name>
<dbReference type="EMBL" id="JPDN02000046">
    <property type="protein sequence ID" value="PON21679.1"/>
    <property type="molecule type" value="Genomic_DNA"/>
</dbReference>
<dbReference type="Gene3D" id="3.30.70.100">
    <property type="match status" value="1"/>
</dbReference>
<reference evidence="3" key="3">
    <citation type="submission" date="2017-08" db="EMBL/GenBank/DDBJ databases">
        <title>Trichoderma gamsii strain T6085, whole genome shotgun sequencing project.</title>
        <authorList>
            <person name="Baroncelli R."/>
        </authorList>
    </citation>
    <scope>NUCLEOTIDE SEQUENCE</scope>
    <source>
        <strain evidence="3">T6085</strain>
    </source>
</reference>
<gene>
    <name evidence="3" type="ORF">TGAM01_v209417</name>
    <name evidence="2" type="ORF">TGAMA5MH_08864</name>
</gene>
<dbReference type="PANTHER" id="PTHR40624:SF1">
    <property type="entry name" value="BIOSYNTHESIS MONOOXYGENASE, PUTATIVE (AFU_ORTHOLOGUE AFUA_1G12025)-RELATED"/>
    <property type="match status" value="1"/>
</dbReference>
<sequence length="104" mass="11711">MYAILATITPKAGSFQKVADLVKAIGKYAEEHEPECVEFRLCTEVDAEGLEAIYTIEKFNTISGLRTHQETPKLAEFYKITAEENLLEKETVVKIVKGVYGYHV</sequence>
<evidence type="ECO:0000313" key="4">
    <source>
        <dbReference type="Proteomes" id="UP000054821"/>
    </source>
</evidence>
<evidence type="ECO:0000313" key="2">
    <source>
        <dbReference type="EMBL" id="PNP39187.1"/>
    </source>
</evidence>
<dbReference type="STRING" id="398673.A0A0W7V9V6"/>
<evidence type="ECO:0000313" key="5">
    <source>
        <dbReference type="Proteomes" id="UP000236546"/>
    </source>
</evidence>
<dbReference type="AlphaFoldDB" id="A0A0W7V9V6"/>
<comment type="caution">
    <text evidence="3">The sequence shown here is derived from an EMBL/GenBank/DDBJ whole genome shotgun (WGS) entry which is preliminary data.</text>
</comment>
<dbReference type="InterPro" id="IPR011008">
    <property type="entry name" value="Dimeric_a/b-barrel"/>
</dbReference>
<dbReference type="Proteomes" id="UP000236546">
    <property type="component" value="Unassembled WGS sequence"/>
</dbReference>
<dbReference type="Pfam" id="PF03992">
    <property type="entry name" value="ABM"/>
    <property type="match status" value="1"/>
</dbReference>
<dbReference type="InterPro" id="IPR007138">
    <property type="entry name" value="ABM_dom"/>
</dbReference>
<dbReference type="PANTHER" id="PTHR40624">
    <property type="entry name" value="BIOSYNTHESIS MONOOXYGENASE, PUTATIVE (AFU_ORTHOLOGUE AFUA_1G12025)-RELATED"/>
    <property type="match status" value="1"/>
</dbReference>
<reference evidence="2 5" key="2">
    <citation type="submission" date="2017-02" db="EMBL/GenBank/DDBJ databases">
        <title>Genomes of Trichoderma spp. with biocontrol activity.</title>
        <authorList>
            <person name="Gardiner D."/>
            <person name="Kazan K."/>
            <person name="Vos C."/>
            <person name="Harvey P."/>
        </authorList>
    </citation>
    <scope>NUCLEOTIDE SEQUENCE [LARGE SCALE GENOMIC DNA]</scope>
    <source>
        <strain evidence="2 5">A5MH</strain>
    </source>
</reference>
<feature type="domain" description="ABM" evidence="1">
    <location>
        <begin position="1"/>
        <end position="78"/>
    </location>
</feature>
<dbReference type="OrthoDB" id="10011777at2759"/>
<organism evidence="3 4">
    <name type="scientific">Trichoderma gamsii</name>
    <dbReference type="NCBI Taxonomy" id="398673"/>
    <lineage>
        <taxon>Eukaryota</taxon>
        <taxon>Fungi</taxon>
        <taxon>Dikarya</taxon>
        <taxon>Ascomycota</taxon>
        <taxon>Pezizomycotina</taxon>
        <taxon>Sordariomycetes</taxon>
        <taxon>Hypocreomycetidae</taxon>
        <taxon>Hypocreales</taxon>
        <taxon>Hypocreaceae</taxon>
        <taxon>Trichoderma</taxon>
    </lineage>
</organism>
<dbReference type="Proteomes" id="UP000054821">
    <property type="component" value="Unassembled WGS sequence"/>
</dbReference>
<reference evidence="3 4" key="1">
    <citation type="journal article" date="2016" name="Genome Announc.">
        <title>Draft Whole-Genome Sequence of Trichoderma gamsii T6085, a Promising Biocontrol Agent of Fusarium Head Blight on Wheat.</title>
        <authorList>
            <person name="Baroncelli R."/>
            <person name="Zapparata A."/>
            <person name="Piaggeschi G."/>
            <person name="Sarrocco S."/>
            <person name="Vannacci G."/>
        </authorList>
    </citation>
    <scope>NUCLEOTIDE SEQUENCE [LARGE SCALE GENOMIC DNA]</scope>
    <source>
        <strain evidence="3 4">T6085</strain>
    </source>
</reference>
<dbReference type="GeneID" id="29990629"/>
<keyword evidence="4" id="KW-1185">Reference proteome</keyword>
<dbReference type="EMBL" id="MTYH01000091">
    <property type="protein sequence ID" value="PNP39187.1"/>
    <property type="molecule type" value="Genomic_DNA"/>
</dbReference>
<evidence type="ECO:0000313" key="3">
    <source>
        <dbReference type="EMBL" id="PON21679.1"/>
    </source>
</evidence>